<accession>A0A841TVG5</accession>
<dbReference type="PANTHER" id="PTHR46796">
    <property type="entry name" value="HTH-TYPE TRANSCRIPTIONAL ACTIVATOR RHAS-RELATED"/>
    <property type="match status" value="1"/>
</dbReference>
<evidence type="ECO:0000256" key="2">
    <source>
        <dbReference type="ARBA" id="ARBA00023125"/>
    </source>
</evidence>
<dbReference type="GO" id="GO:0003700">
    <property type="term" value="F:DNA-binding transcription factor activity"/>
    <property type="evidence" value="ECO:0007669"/>
    <property type="project" value="InterPro"/>
</dbReference>
<dbReference type="EMBL" id="JACJVR010000051">
    <property type="protein sequence ID" value="MBB6692276.1"/>
    <property type="molecule type" value="Genomic_DNA"/>
</dbReference>
<dbReference type="Gene3D" id="1.10.10.60">
    <property type="entry name" value="Homeodomain-like"/>
    <property type="match status" value="1"/>
</dbReference>
<dbReference type="SMART" id="SM00342">
    <property type="entry name" value="HTH_ARAC"/>
    <property type="match status" value="1"/>
</dbReference>
<sequence>MRRFVLAPAHGRTLPLFVETVGTTLEPSRMVRPDGYPYYHWLQTTAGEGTFTANGATFSLPVHSGVLVHPGVPHTYEPAGGRWETAYLTFGGPAVPEILLALNLLESQPVRWEPGDATPLNRAIEDMLDRIEEDSDLFGLNASADAYRFLLALRQYGQFDNRSAIVRSSERLRPLLDWLELRYADAEIGLAEMKEVLDMPASTMNVLFRHAFGVSPYMYLIHLRLRKAKELLIGMPDAPVKAIAELVGFRDASHFVATFRRKTGLPPEQFRRLYE</sequence>
<dbReference type="PROSITE" id="PS00041">
    <property type="entry name" value="HTH_ARAC_FAMILY_1"/>
    <property type="match status" value="1"/>
</dbReference>
<keyword evidence="7" id="KW-1185">Reference proteome</keyword>
<keyword evidence="4" id="KW-0804">Transcription</keyword>
<evidence type="ECO:0000313" key="7">
    <source>
        <dbReference type="Proteomes" id="UP000553776"/>
    </source>
</evidence>
<evidence type="ECO:0000259" key="5">
    <source>
        <dbReference type="PROSITE" id="PS01124"/>
    </source>
</evidence>
<comment type="caution">
    <text evidence="6">The sequence shown here is derived from an EMBL/GenBank/DDBJ whole genome shotgun (WGS) entry which is preliminary data.</text>
</comment>
<dbReference type="Pfam" id="PF02311">
    <property type="entry name" value="AraC_binding"/>
    <property type="match status" value="1"/>
</dbReference>
<dbReference type="SUPFAM" id="SSF51215">
    <property type="entry name" value="Regulatory protein AraC"/>
    <property type="match status" value="1"/>
</dbReference>
<keyword evidence="3" id="KW-0010">Activator</keyword>
<dbReference type="Pfam" id="PF12833">
    <property type="entry name" value="HTH_18"/>
    <property type="match status" value="1"/>
</dbReference>
<dbReference type="AlphaFoldDB" id="A0A841TVG5"/>
<protein>
    <submittedName>
        <fullName evidence="6">AraC family transcriptional regulator</fullName>
    </submittedName>
</protein>
<proteinExistence type="predicted"/>
<name>A0A841TVG5_9BACL</name>
<evidence type="ECO:0000256" key="4">
    <source>
        <dbReference type="ARBA" id="ARBA00023163"/>
    </source>
</evidence>
<reference evidence="6 7" key="1">
    <citation type="submission" date="2020-08" db="EMBL/GenBank/DDBJ databases">
        <title>Cohnella phylogeny.</title>
        <authorList>
            <person name="Dunlap C."/>
        </authorList>
    </citation>
    <scope>NUCLEOTIDE SEQUENCE [LARGE SCALE GENOMIC DNA]</scope>
    <source>
        <strain evidence="6 7">DSM 25239</strain>
    </source>
</reference>
<dbReference type="RefSeq" id="WP_185136267.1">
    <property type="nucleotide sequence ID" value="NZ_BORM01000006.1"/>
</dbReference>
<dbReference type="PANTHER" id="PTHR46796:SF2">
    <property type="entry name" value="TRANSCRIPTIONAL REGULATORY PROTEIN"/>
    <property type="match status" value="1"/>
</dbReference>
<dbReference type="PRINTS" id="PR00032">
    <property type="entry name" value="HTHARAC"/>
</dbReference>
<evidence type="ECO:0000313" key="6">
    <source>
        <dbReference type="EMBL" id="MBB6692276.1"/>
    </source>
</evidence>
<dbReference type="InterPro" id="IPR020449">
    <property type="entry name" value="Tscrpt_reg_AraC-type_HTH"/>
</dbReference>
<dbReference type="Gene3D" id="2.60.120.280">
    <property type="entry name" value="Regulatory protein AraC"/>
    <property type="match status" value="1"/>
</dbReference>
<feature type="domain" description="HTH araC/xylS-type" evidence="5">
    <location>
        <begin position="173"/>
        <end position="273"/>
    </location>
</feature>
<dbReference type="InterPro" id="IPR003313">
    <property type="entry name" value="AraC-bd"/>
</dbReference>
<organism evidence="6 7">
    <name type="scientific">Cohnella xylanilytica</name>
    <dbReference type="NCBI Taxonomy" id="557555"/>
    <lineage>
        <taxon>Bacteria</taxon>
        <taxon>Bacillati</taxon>
        <taxon>Bacillota</taxon>
        <taxon>Bacilli</taxon>
        <taxon>Bacillales</taxon>
        <taxon>Paenibacillaceae</taxon>
        <taxon>Cohnella</taxon>
    </lineage>
</organism>
<dbReference type="Proteomes" id="UP000553776">
    <property type="component" value="Unassembled WGS sequence"/>
</dbReference>
<evidence type="ECO:0000256" key="3">
    <source>
        <dbReference type="ARBA" id="ARBA00023159"/>
    </source>
</evidence>
<dbReference type="PROSITE" id="PS01124">
    <property type="entry name" value="HTH_ARAC_FAMILY_2"/>
    <property type="match status" value="1"/>
</dbReference>
<dbReference type="GO" id="GO:0043565">
    <property type="term" value="F:sequence-specific DNA binding"/>
    <property type="evidence" value="ECO:0007669"/>
    <property type="project" value="InterPro"/>
</dbReference>
<dbReference type="InterPro" id="IPR050204">
    <property type="entry name" value="AraC_XylS_family_regulators"/>
</dbReference>
<dbReference type="SUPFAM" id="SSF46689">
    <property type="entry name" value="Homeodomain-like"/>
    <property type="match status" value="1"/>
</dbReference>
<dbReference type="InterPro" id="IPR018062">
    <property type="entry name" value="HTH_AraC-typ_CS"/>
</dbReference>
<keyword evidence="1" id="KW-0805">Transcription regulation</keyword>
<dbReference type="InterPro" id="IPR009057">
    <property type="entry name" value="Homeodomain-like_sf"/>
</dbReference>
<dbReference type="InterPro" id="IPR037923">
    <property type="entry name" value="HTH-like"/>
</dbReference>
<gene>
    <name evidence="6" type="ORF">H7B90_12765</name>
</gene>
<dbReference type="InterPro" id="IPR018060">
    <property type="entry name" value="HTH_AraC"/>
</dbReference>
<evidence type="ECO:0000256" key="1">
    <source>
        <dbReference type="ARBA" id="ARBA00023015"/>
    </source>
</evidence>
<keyword evidence="2" id="KW-0238">DNA-binding</keyword>